<accession>A0ACC0DQV2</accession>
<dbReference type="Proteomes" id="UP001060170">
    <property type="component" value="Chromosome 17"/>
</dbReference>
<organism evidence="1 2">
    <name type="scientific">Puccinia striiformis f. sp. tritici</name>
    <dbReference type="NCBI Taxonomy" id="168172"/>
    <lineage>
        <taxon>Eukaryota</taxon>
        <taxon>Fungi</taxon>
        <taxon>Dikarya</taxon>
        <taxon>Basidiomycota</taxon>
        <taxon>Pucciniomycotina</taxon>
        <taxon>Pucciniomycetes</taxon>
        <taxon>Pucciniales</taxon>
        <taxon>Pucciniaceae</taxon>
        <taxon>Puccinia</taxon>
    </lineage>
</organism>
<keyword evidence="2" id="KW-1185">Reference proteome</keyword>
<reference evidence="2" key="2">
    <citation type="journal article" date="2018" name="Mol. Plant Microbe Interact.">
        <title>Genome sequence resources for the wheat stripe rust pathogen (Puccinia striiformis f. sp. tritici) and the barley stripe rust pathogen (Puccinia striiformis f. sp. hordei).</title>
        <authorList>
            <person name="Xia C."/>
            <person name="Wang M."/>
            <person name="Yin C."/>
            <person name="Cornejo O.E."/>
            <person name="Hulbert S.H."/>
            <person name="Chen X."/>
        </authorList>
    </citation>
    <scope>NUCLEOTIDE SEQUENCE [LARGE SCALE GENOMIC DNA]</scope>
    <source>
        <strain evidence="2">93-210</strain>
    </source>
</reference>
<evidence type="ECO:0000313" key="2">
    <source>
        <dbReference type="Proteomes" id="UP001060170"/>
    </source>
</evidence>
<reference evidence="2" key="1">
    <citation type="journal article" date="2018" name="BMC Genomics">
        <title>Genomic insights into host adaptation between the wheat stripe rust pathogen (Puccinia striiformis f. sp. tritici) and the barley stripe rust pathogen (Puccinia striiformis f. sp. hordei).</title>
        <authorList>
            <person name="Xia C."/>
            <person name="Wang M."/>
            <person name="Yin C."/>
            <person name="Cornejo O.E."/>
            <person name="Hulbert S.H."/>
            <person name="Chen X."/>
        </authorList>
    </citation>
    <scope>NUCLEOTIDE SEQUENCE [LARGE SCALE GENOMIC DNA]</scope>
    <source>
        <strain evidence="2">93-210</strain>
    </source>
</reference>
<dbReference type="EMBL" id="CM045881">
    <property type="protein sequence ID" value="KAI7936785.1"/>
    <property type="molecule type" value="Genomic_DNA"/>
</dbReference>
<sequence>MANKKHSRTSGKGVNNVSSPQQVVRKKQKQQYNKKHKFNINAKAAKDVTSNLYPDTKTMRREYQSLNLYVMVTPVNNSDQAIKATHPTPDGFKAAEKLILENFTLIKQG</sequence>
<reference evidence="1 2" key="3">
    <citation type="journal article" date="2022" name="Microbiol. Spectr.">
        <title>Folding features and dynamics of 3D genome architecture in plant fungal pathogens.</title>
        <authorList>
            <person name="Xia C."/>
        </authorList>
    </citation>
    <scope>NUCLEOTIDE SEQUENCE [LARGE SCALE GENOMIC DNA]</scope>
    <source>
        <strain evidence="1 2">93-210</strain>
    </source>
</reference>
<protein>
    <submittedName>
        <fullName evidence="1">Uncharacterized protein</fullName>
    </submittedName>
</protein>
<evidence type="ECO:0000313" key="1">
    <source>
        <dbReference type="EMBL" id="KAI7936785.1"/>
    </source>
</evidence>
<name>A0ACC0DQV2_9BASI</name>
<comment type="caution">
    <text evidence="1">The sequence shown here is derived from an EMBL/GenBank/DDBJ whole genome shotgun (WGS) entry which is preliminary data.</text>
</comment>
<proteinExistence type="predicted"/>
<gene>
    <name evidence="1" type="ORF">MJO28_015684</name>
</gene>